<keyword evidence="1" id="KW-1133">Transmembrane helix</keyword>
<accession>A0A927WB84</accession>
<feature type="non-terminal residue" evidence="2">
    <location>
        <position position="181"/>
    </location>
</feature>
<dbReference type="InterPro" id="IPR043130">
    <property type="entry name" value="CDP-OH_PTrfase_TM_dom"/>
</dbReference>
<gene>
    <name evidence="2" type="ORF">E7215_16045</name>
</gene>
<evidence type="ECO:0000313" key="3">
    <source>
        <dbReference type="Proteomes" id="UP000768462"/>
    </source>
</evidence>
<keyword evidence="1" id="KW-0812">Transmembrane</keyword>
<organism evidence="2 3">
    <name type="scientific">Clostridium sulfidigenes</name>
    <dbReference type="NCBI Taxonomy" id="318464"/>
    <lineage>
        <taxon>Bacteria</taxon>
        <taxon>Bacillati</taxon>
        <taxon>Bacillota</taxon>
        <taxon>Clostridia</taxon>
        <taxon>Eubacteriales</taxon>
        <taxon>Clostridiaceae</taxon>
        <taxon>Clostridium</taxon>
    </lineage>
</organism>
<dbReference type="GO" id="GO:0016020">
    <property type="term" value="C:membrane"/>
    <property type="evidence" value="ECO:0007669"/>
    <property type="project" value="InterPro"/>
</dbReference>
<dbReference type="Gene3D" id="1.20.120.1760">
    <property type="match status" value="1"/>
</dbReference>
<feature type="transmembrane region" description="Helical" evidence="1">
    <location>
        <begin position="108"/>
        <end position="127"/>
    </location>
</feature>
<dbReference type="GO" id="GO:0008654">
    <property type="term" value="P:phospholipid biosynthetic process"/>
    <property type="evidence" value="ECO:0007669"/>
    <property type="project" value="InterPro"/>
</dbReference>
<dbReference type="Proteomes" id="UP000768462">
    <property type="component" value="Unassembled WGS sequence"/>
</dbReference>
<evidence type="ECO:0000256" key="1">
    <source>
        <dbReference type="SAM" id="Phobius"/>
    </source>
</evidence>
<sequence>MIMKITNEIKKTKNLSLKTYFLSSFLISNRISPYISSIYIKRKVLPNTITIHMILSGVIGAVFFSMPNIYFKILGALFIHLWFILDCSDGEVARYTKTFSKFGKELDYMAHLIDHPLFGFALLMSLMQLNRYNITYLIMIILMSNLADYFNRNICALNVIIELKEPLEGNGNNFEKWTLKK</sequence>
<dbReference type="AlphaFoldDB" id="A0A927WB84"/>
<evidence type="ECO:0000313" key="2">
    <source>
        <dbReference type="EMBL" id="MBE6061654.1"/>
    </source>
</evidence>
<keyword evidence="1" id="KW-0472">Membrane</keyword>
<dbReference type="Pfam" id="PF01066">
    <property type="entry name" value="CDP-OH_P_transf"/>
    <property type="match status" value="1"/>
</dbReference>
<dbReference type="EMBL" id="SVCM01000188">
    <property type="protein sequence ID" value="MBE6061654.1"/>
    <property type="molecule type" value="Genomic_DNA"/>
</dbReference>
<dbReference type="GO" id="GO:0016780">
    <property type="term" value="F:phosphotransferase activity, for other substituted phosphate groups"/>
    <property type="evidence" value="ECO:0007669"/>
    <property type="project" value="InterPro"/>
</dbReference>
<dbReference type="InterPro" id="IPR000462">
    <property type="entry name" value="CDP-OH_P_trans"/>
</dbReference>
<reference evidence="2" key="1">
    <citation type="submission" date="2019-04" db="EMBL/GenBank/DDBJ databases">
        <title>Evolution of Biomass-Degrading Anaerobic Consortia Revealed by Metagenomics.</title>
        <authorList>
            <person name="Peng X."/>
        </authorList>
    </citation>
    <scope>NUCLEOTIDE SEQUENCE</scope>
    <source>
        <strain evidence="2">SIG254</strain>
    </source>
</reference>
<comment type="caution">
    <text evidence="2">The sequence shown here is derived from an EMBL/GenBank/DDBJ whole genome shotgun (WGS) entry which is preliminary data.</text>
</comment>
<feature type="transmembrane region" description="Helical" evidence="1">
    <location>
        <begin position="44"/>
        <end position="63"/>
    </location>
</feature>
<protein>
    <submittedName>
        <fullName evidence="2">CDP-alcohol phosphatidyltransferase family protein</fullName>
    </submittedName>
</protein>
<proteinExistence type="predicted"/>
<name>A0A927WB84_9CLOT</name>